<sequence length="299" mass="32005">MTTILYGRPPAVFDVPTGAQQTSPLIPGSTALEDLAPGSVDEAMIYAPPGVVERRYTLAMALRALKVGGRLDVMAHKSKGGSRLGKELKDFGLEVGETAKAHHRRCIVTRPETIEGLDAAIAAGSLKQVEGLDAWSQPGVFAWDRVDPGTALLAGVMPPLKGAGADLGCGFGALSLVALRSPAVTSLRLIDIDRRAIAAARKNVEDPRVAFEWADVRTLPTEGELNFIVSNPPFHDGGTEDRRLGQNFIRQAAALLKTGGVLWLVANRHLPYEAELNAAFKRVKPLLDKGGYKIFEAVK</sequence>
<accession>A0A7W7N351</accession>
<evidence type="ECO:0000313" key="8">
    <source>
        <dbReference type="Proteomes" id="UP000539957"/>
    </source>
</evidence>
<organism evidence="7 8">
    <name type="scientific">Brevundimonas bullata</name>
    <dbReference type="NCBI Taxonomy" id="13160"/>
    <lineage>
        <taxon>Bacteria</taxon>
        <taxon>Pseudomonadati</taxon>
        <taxon>Pseudomonadota</taxon>
        <taxon>Alphaproteobacteria</taxon>
        <taxon>Caulobacterales</taxon>
        <taxon>Caulobacteraceae</taxon>
        <taxon>Brevundimonas</taxon>
    </lineage>
</organism>
<proteinExistence type="predicted"/>
<dbReference type="AlphaFoldDB" id="A0A7W7N351"/>
<keyword evidence="8" id="KW-1185">Reference proteome</keyword>
<dbReference type="Gene3D" id="3.40.50.150">
    <property type="entry name" value="Vaccinia Virus protein VP39"/>
    <property type="match status" value="2"/>
</dbReference>
<keyword evidence="3 7" id="KW-0489">Methyltransferase</keyword>
<evidence type="ECO:0000313" key="7">
    <source>
        <dbReference type="EMBL" id="MBB4798048.1"/>
    </source>
</evidence>
<dbReference type="GO" id="GO:0003676">
    <property type="term" value="F:nucleic acid binding"/>
    <property type="evidence" value="ECO:0007669"/>
    <property type="project" value="InterPro"/>
</dbReference>
<comment type="caution">
    <text evidence="7">The sequence shown here is derived from an EMBL/GenBank/DDBJ whole genome shotgun (WGS) entry which is preliminary data.</text>
</comment>
<keyword evidence="4 7" id="KW-0808">Transferase</keyword>
<dbReference type="PANTHER" id="PTHR47816">
    <property type="entry name" value="RIBOSOMAL RNA SMALL SUBUNIT METHYLTRANSFERASE C"/>
    <property type="match status" value="1"/>
</dbReference>
<dbReference type="InterPro" id="IPR002052">
    <property type="entry name" value="DNA_methylase_N6_adenine_CS"/>
</dbReference>
<protein>
    <submittedName>
        <fullName evidence="7">16S rRNA (Guanine1207-N2)-methyltransferase</fullName>
        <ecNumber evidence="7">2.1.1.172</ecNumber>
    </submittedName>
</protein>
<dbReference type="GO" id="GO:0052914">
    <property type="term" value="F:16S rRNA (guanine(1207)-N(2))-methyltransferase activity"/>
    <property type="evidence" value="ECO:0007669"/>
    <property type="project" value="UniProtKB-EC"/>
</dbReference>
<reference evidence="7 8" key="1">
    <citation type="submission" date="2020-08" db="EMBL/GenBank/DDBJ databases">
        <title>Functional genomics of gut bacteria from endangered species of beetles.</title>
        <authorList>
            <person name="Carlos-Shanley C."/>
        </authorList>
    </citation>
    <scope>NUCLEOTIDE SEQUENCE [LARGE SCALE GENOMIC DNA]</scope>
    <source>
        <strain evidence="7 8">S00123</strain>
    </source>
</reference>
<feature type="domain" description="Methyltransferase small" evidence="6">
    <location>
        <begin position="134"/>
        <end position="295"/>
    </location>
</feature>
<name>A0A7W7N351_9CAUL</name>
<dbReference type="CDD" id="cd02440">
    <property type="entry name" value="AdoMet_MTases"/>
    <property type="match status" value="1"/>
</dbReference>
<dbReference type="EMBL" id="JACHKY010000003">
    <property type="protein sequence ID" value="MBB4798048.1"/>
    <property type="molecule type" value="Genomic_DNA"/>
</dbReference>
<keyword evidence="1" id="KW-0963">Cytoplasm</keyword>
<dbReference type="RefSeq" id="WP_184269222.1">
    <property type="nucleotide sequence ID" value="NZ_JACHKY010000003.1"/>
</dbReference>
<dbReference type="SUPFAM" id="SSF53335">
    <property type="entry name" value="S-adenosyl-L-methionine-dependent methyltransferases"/>
    <property type="match status" value="1"/>
</dbReference>
<evidence type="ECO:0000259" key="6">
    <source>
        <dbReference type="Pfam" id="PF05175"/>
    </source>
</evidence>
<keyword evidence="5" id="KW-0949">S-adenosyl-L-methionine</keyword>
<dbReference type="PROSITE" id="PS00092">
    <property type="entry name" value="N6_MTASE"/>
    <property type="match status" value="1"/>
</dbReference>
<evidence type="ECO:0000256" key="3">
    <source>
        <dbReference type="ARBA" id="ARBA00022603"/>
    </source>
</evidence>
<evidence type="ECO:0000256" key="4">
    <source>
        <dbReference type="ARBA" id="ARBA00022679"/>
    </source>
</evidence>
<evidence type="ECO:0000256" key="5">
    <source>
        <dbReference type="ARBA" id="ARBA00022691"/>
    </source>
</evidence>
<dbReference type="InterPro" id="IPR046977">
    <property type="entry name" value="RsmC/RlmG"/>
</dbReference>
<dbReference type="Proteomes" id="UP000539957">
    <property type="component" value="Unassembled WGS sequence"/>
</dbReference>
<dbReference type="PANTHER" id="PTHR47816:SF4">
    <property type="entry name" value="RIBOSOMAL RNA SMALL SUBUNIT METHYLTRANSFERASE C"/>
    <property type="match status" value="1"/>
</dbReference>
<gene>
    <name evidence="7" type="ORF">HNP32_001792</name>
</gene>
<dbReference type="InterPro" id="IPR007848">
    <property type="entry name" value="Small_mtfrase_dom"/>
</dbReference>
<keyword evidence="2" id="KW-0698">rRNA processing</keyword>
<dbReference type="EC" id="2.1.1.172" evidence="7"/>
<dbReference type="InterPro" id="IPR029063">
    <property type="entry name" value="SAM-dependent_MTases_sf"/>
</dbReference>
<dbReference type="Pfam" id="PF05175">
    <property type="entry name" value="MTS"/>
    <property type="match status" value="1"/>
</dbReference>
<evidence type="ECO:0000256" key="1">
    <source>
        <dbReference type="ARBA" id="ARBA00022490"/>
    </source>
</evidence>
<evidence type="ECO:0000256" key="2">
    <source>
        <dbReference type="ARBA" id="ARBA00022552"/>
    </source>
</evidence>